<dbReference type="FunFam" id="3.20.10.10:FF:000002">
    <property type="entry name" value="D-alanine aminotransferase"/>
    <property type="match status" value="1"/>
</dbReference>
<keyword evidence="6" id="KW-0808">Transferase</keyword>
<keyword evidence="7" id="KW-1185">Reference proteome</keyword>
<dbReference type="GO" id="GO:0046394">
    <property type="term" value="P:carboxylic acid biosynthetic process"/>
    <property type="evidence" value="ECO:0007669"/>
    <property type="project" value="UniProtKB-ARBA"/>
</dbReference>
<dbReference type="RefSeq" id="WP_167528009.1">
    <property type="nucleotide sequence ID" value="NZ_AP021874.1"/>
</dbReference>
<proteinExistence type="inferred from homology"/>
<reference evidence="6 7" key="1">
    <citation type="submission" date="2019-11" db="EMBL/GenBank/DDBJ databases">
        <title>Comparative genomics of hydrocarbon-degrading Desulfosarcina strains.</title>
        <authorList>
            <person name="Watanabe M."/>
            <person name="Kojima H."/>
            <person name="Fukui M."/>
        </authorList>
    </citation>
    <scope>NUCLEOTIDE SEQUENCE [LARGE SCALE GENOMIC DNA]</scope>
    <source>
        <strain evidence="6 7">PL12</strain>
    </source>
</reference>
<evidence type="ECO:0000256" key="3">
    <source>
        <dbReference type="ARBA" id="ARBA00022898"/>
    </source>
</evidence>
<name>A0A5K7YVT2_9BACT</name>
<dbReference type="AlphaFoldDB" id="A0A5K7YVT2"/>
<dbReference type="Gene3D" id="3.20.10.10">
    <property type="entry name" value="D-amino Acid Aminotransferase, subunit A, domain 2"/>
    <property type="match status" value="1"/>
</dbReference>
<dbReference type="Pfam" id="PF01063">
    <property type="entry name" value="Aminotran_4"/>
    <property type="match status" value="1"/>
</dbReference>
<dbReference type="PANTHER" id="PTHR42743">
    <property type="entry name" value="AMINO-ACID AMINOTRANSFERASE"/>
    <property type="match status" value="1"/>
</dbReference>
<dbReference type="InterPro" id="IPR001544">
    <property type="entry name" value="Aminotrans_IV"/>
</dbReference>
<dbReference type="EMBL" id="AP021874">
    <property type="protein sequence ID" value="BBO72113.1"/>
    <property type="molecule type" value="Genomic_DNA"/>
</dbReference>
<accession>A0A5K7YVT2</accession>
<evidence type="ECO:0000256" key="2">
    <source>
        <dbReference type="ARBA" id="ARBA00009320"/>
    </source>
</evidence>
<dbReference type="InterPro" id="IPR050571">
    <property type="entry name" value="Class-IV_PLP-Dep_Aminotrnsfr"/>
</dbReference>
<evidence type="ECO:0000313" key="6">
    <source>
        <dbReference type="EMBL" id="BBO72113.1"/>
    </source>
</evidence>
<comment type="cofactor">
    <cofactor evidence="1 5">
        <name>pyridoxal 5'-phosphate</name>
        <dbReference type="ChEBI" id="CHEBI:597326"/>
    </cofactor>
</comment>
<keyword evidence="6" id="KW-0032">Aminotransferase</keyword>
<keyword evidence="3 5" id="KW-0663">Pyridoxal phosphate</keyword>
<dbReference type="InterPro" id="IPR043132">
    <property type="entry name" value="BCAT-like_C"/>
</dbReference>
<gene>
    <name evidence="6" type="ORF">DSCA_60430</name>
</gene>
<dbReference type="Gene3D" id="3.30.470.10">
    <property type="match status" value="1"/>
</dbReference>
<dbReference type="GO" id="GO:0008483">
    <property type="term" value="F:transaminase activity"/>
    <property type="evidence" value="ECO:0007669"/>
    <property type="project" value="UniProtKB-KW"/>
</dbReference>
<dbReference type="GO" id="GO:0008652">
    <property type="term" value="P:amino acid biosynthetic process"/>
    <property type="evidence" value="ECO:0007669"/>
    <property type="project" value="UniProtKB-ARBA"/>
</dbReference>
<protein>
    <submittedName>
        <fullName evidence="6">Amino acid aminotransferase</fullName>
    </submittedName>
</protein>
<sequence>MPDLAYVNGEFMPIEKAVVPIEDRGYQFGDGVYEFIASYEGRLFMLEEHLDRLERSMRGLNFDPISRSEIKAAICDLAERSGYPRAGIYIQISRGAAPRNHAISPNISPQIIMTIRPVKEIPAAMRKKGATAITVEDTRWDRCDIKTVQLVANSLAKQKALDSGCDDAIFVSASGVVREGTSSNLFIVSGGRLMTHPLTNNILPGITRTAIFRICRQAGLDAEEAFFDTETLYGADEVFLTGTVTEVLPVVRIDGKSIGDGKVGPTTRQIYTLLRQLALEGRSV</sequence>
<dbReference type="InterPro" id="IPR018300">
    <property type="entry name" value="Aminotrans_IV_CS"/>
</dbReference>
<dbReference type="Proteomes" id="UP000427906">
    <property type="component" value="Chromosome"/>
</dbReference>
<evidence type="ECO:0000256" key="1">
    <source>
        <dbReference type="ARBA" id="ARBA00001933"/>
    </source>
</evidence>
<organism evidence="6 7">
    <name type="scientific">Desulfosarcina alkanivorans</name>
    <dbReference type="NCBI Taxonomy" id="571177"/>
    <lineage>
        <taxon>Bacteria</taxon>
        <taxon>Pseudomonadati</taxon>
        <taxon>Thermodesulfobacteriota</taxon>
        <taxon>Desulfobacteria</taxon>
        <taxon>Desulfobacterales</taxon>
        <taxon>Desulfosarcinaceae</taxon>
        <taxon>Desulfosarcina</taxon>
    </lineage>
</organism>
<evidence type="ECO:0000313" key="7">
    <source>
        <dbReference type="Proteomes" id="UP000427906"/>
    </source>
</evidence>
<dbReference type="SUPFAM" id="SSF56752">
    <property type="entry name" value="D-aminoacid aminotransferase-like PLP-dependent enzymes"/>
    <property type="match status" value="1"/>
</dbReference>
<dbReference type="InterPro" id="IPR036038">
    <property type="entry name" value="Aminotransferase-like"/>
</dbReference>
<evidence type="ECO:0000256" key="5">
    <source>
        <dbReference type="RuleBase" id="RU004516"/>
    </source>
</evidence>
<dbReference type="KEGG" id="dalk:DSCA_60430"/>
<dbReference type="GO" id="GO:0005829">
    <property type="term" value="C:cytosol"/>
    <property type="evidence" value="ECO:0007669"/>
    <property type="project" value="TreeGrafter"/>
</dbReference>
<dbReference type="CDD" id="cd01558">
    <property type="entry name" value="D-AAT_like"/>
    <property type="match status" value="1"/>
</dbReference>
<dbReference type="PANTHER" id="PTHR42743:SF10">
    <property type="entry name" value="D-ALANINE AMINOTRANSFERASE"/>
    <property type="match status" value="1"/>
</dbReference>
<dbReference type="InterPro" id="IPR043131">
    <property type="entry name" value="BCAT-like_N"/>
</dbReference>
<comment type="similarity">
    <text evidence="2 4">Belongs to the class-IV pyridoxal-phosphate-dependent aminotransferase family.</text>
</comment>
<evidence type="ECO:0000256" key="4">
    <source>
        <dbReference type="RuleBase" id="RU004106"/>
    </source>
</evidence>
<dbReference type="PROSITE" id="PS00770">
    <property type="entry name" value="AA_TRANSFER_CLASS_4"/>
    <property type="match status" value="1"/>
</dbReference>